<reference evidence="2 3" key="1">
    <citation type="submission" date="2014-09" db="EMBL/GenBank/DDBJ databases">
        <title>Whole genome shotgun sequence of Escherichia vulneris NBRC 102420.</title>
        <authorList>
            <person name="Yoshida Y."/>
            <person name="Hosoyama A."/>
            <person name="Tsuchikane K."/>
            <person name="Ohji S."/>
            <person name="Ichikawa N."/>
            <person name="Kimura A."/>
            <person name="Yamazoe A."/>
            <person name="Ezaki T."/>
            <person name="Fujita N."/>
        </authorList>
    </citation>
    <scope>NUCLEOTIDE SEQUENCE [LARGE SCALE GENOMIC DNA]</scope>
    <source>
        <strain evidence="2 3">NBRC 102420</strain>
    </source>
</reference>
<dbReference type="AlphaFoldDB" id="A0A090VQY1"/>
<dbReference type="RefSeq" id="WP_072015195.1">
    <property type="nucleotide sequence ID" value="NZ_BBMZ01000007.1"/>
</dbReference>
<protein>
    <recommendedName>
        <fullName evidence="4">O-antigen polymerase</fullName>
    </recommendedName>
</protein>
<feature type="transmembrane region" description="Helical" evidence="1">
    <location>
        <begin position="188"/>
        <end position="211"/>
    </location>
</feature>
<feature type="transmembrane region" description="Helical" evidence="1">
    <location>
        <begin position="272"/>
        <end position="298"/>
    </location>
</feature>
<dbReference type="OrthoDB" id="6631245at2"/>
<dbReference type="Proteomes" id="UP000029462">
    <property type="component" value="Unassembled WGS sequence"/>
</dbReference>
<comment type="caution">
    <text evidence="2">The sequence shown here is derived from an EMBL/GenBank/DDBJ whole genome shotgun (WGS) entry which is preliminary data.</text>
</comment>
<feature type="transmembrane region" description="Helical" evidence="1">
    <location>
        <begin position="232"/>
        <end position="252"/>
    </location>
</feature>
<dbReference type="STRING" id="1115515.EV102420_07_03240"/>
<evidence type="ECO:0008006" key="4">
    <source>
        <dbReference type="Google" id="ProtNLM"/>
    </source>
</evidence>
<evidence type="ECO:0000256" key="1">
    <source>
        <dbReference type="SAM" id="Phobius"/>
    </source>
</evidence>
<sequence length="385" mass="44957">MFILLQFVPLLFLSFLWPSFTTNLKRIIAFALVISLGITYTAFYLNGEDWVNYYVNFFRDDGTSWFEPGFYLFYSCLSFLSYDNFGLATLIFFLLAFFILTKYIVENRNCNLPFFLLLLIVCFGNTLILEQLRQFFSAIFSLCALIFRLNLKRKKSTIFLLLAISFHASAIIVACAFILAGIKNSKLFIVISISITSFLLLLLTNNFLVNVGMQIIPVIFLKIKTYREITDLSFHIGPSFLFSIFYILYQFTRLKKLHYSNEYSVVFFNRQLFFGGLVFLVGIFIPFMSRMATFFIIFLFYDVAINNYFKHFMINRNAVFKFSMVFMFSFISMASYFKNDIAPVSFNNMNFNLISFLSNNVNYDELVYEAYYKNALATSDLISGK</sequence>
<feature type="transmembrane region" description="Helical" evidence="1">
    <location>
        <begin position="88"/>
        <end position="105"/>
    </location>
</feature>
<dbReference type="InterPro" id="IPR049458">
    <property type="entry name" value="EpsG-like"/>
</dbReference>
<gene>
    <name evidence="2" type="ORF">EV102420_07_03240</name>
</gene>
<dbReference type="EMBL" id="BBMZ01000007">
    <property type="protein sequence ID" value="GAL57502.1"/>
    <property type="molecule type" value="Genomic_DNA"/>
</dbReference>
<keyword evidence="1" id="KW-0472">Membrane</keyword>
<keyword evidence="1" id="KW-1133">Transmembrane helix</keyword>
<feature type="transmembrane region" description="Helical" evidence="1">
    <location>
        <begin position="158"/>
        <end position="182"/>
    </location>
</feature>
<accession>A0A090VQY1</accession>
<feature type="transmembrane region" description="Helical" evidence="1">
    <location>
        <begin position="135"/>
        <end position="151"/>
    </location>
</feature>
<evidence type="ECO:0000313" key="2">
    <source>
        <dbReference type="EMBL" id="GAL57502.1"/>
    </source>
</evidence>
<keyword evidence="1" id="KW-0812">Transmembrane</keyword>
<dbReference type="Pfam" id="PF14897">
    <property type="entry name" value="EpsG"/>
    <property type="match status" value="1"/>
</dbReference>
<name>A0A090VQY1_PSEVU</name>
<keyword evidence="3" id="KW-1185">Reference proteome</keyword>
<feature type="transmembrane region" description="Helical" evidence="1">
    <location>
        <begin position="318"/>
        <end position="337"/>
    </location>
</feature>
<organism evidence="2 3">
    <name type="scientific">Pseudescherichia vulneris NBRC 102420</name>
    <dbReference type="NCBI Taxonomy" id="1115515"/>
    <lineage>
        <taxon>Bacteria</taxon>
        <taxon>Pseudomonadati</taxon>
        <taxon>Pseudomonadota</taxon>
        <taxon>Gammaproteobacteria</taxon>
        <taxon>Enterobacterales</taxon>
        <taxon>Enterobacteriaceae</taxon>
        <taxon>Pseudescherichia</taxon>
    </lineage>
</organism>
<feature type="transmembrane region" description="Helical" evidence="1">
    <location>
        <begin position="28"/>
        <end position="45"/>
    </location>
</feature>
<feature type="transmembrane region" description="Helical" evidence="1">
    <location>
        <begin position="112"/>
        <end position="129"/>
    </location>
</feature>
<evidence type="ECO:0000313" key="3">
    <source>
        <dbReference type="Proteomes" id="UP000029462"/>
    </source>
</evidence>
<proteinExistence type="predicted"/>